<name>A0A1M7LQU8_9FLAO</name>
<dbReference type="Gene3D" id="3.30.1330.60">
    <property type="entry name" value="OmpA-like domain"/>
    <property type="match status" value="1"/>
</dbReference>
<comment type="subcellular location">
    <subcellularLocation>
        <location evidence="1">Cell outer membrane</location>
    </subcellularLocation>
</comment>
<evidence type="ECO:0000313" key="6">
    <source>
        <dbReference type="EMBL" id="SHM80067.1"/>
    </source>
</evidence>
<keyword evidence="3" id="KW-0998">Cell outer membrane</keyword>
<dbReference type="InterPro" id="IPR036737">
    <property type="entry name" value="OmpA-like_sf"/>
</dbReference>
<dbReference type="CDD" id="cd07185">
    <property type="entry name" value="OmpA_C-like"/>
    <property type="match status" value="1"/>
</dbReference>
<dbReference type="InterPro" id="IPR006665">
    <property type="entry name" value="OmpA-like"/>
</dbReference>
<dbReference type="PRINTS" id="PR01021">
    <property type="entry name" value="OMPADOMAIN"/>
</dbReference>
<dbReference type="SUPFAM" id="SSF103088">
    <property type="entry name" value="OmpA-like"/>
    <property type="match status" value="1"/>
</dbReference>
<feature type="domain" description="OmpA-like" evidence="5">
    <location>
        <begin position="214"/>
        <end position="331"/>
    </location>
</feature>
<dbReference type="PROSITE" id="PS51123">
    <property type="entry name" value="OMPA_2"/>
    <property type="match status" value="1"/>
</dbReference>
<accession>A0A1M7LQU8</accession>
<dbReference type="InterPro" id="IPR050330">
    <property type="entry name" value="Bact_OuterMem_StrucFunc"/>
</dbReference>
<dbReference type="AlphaFoldDB" id="A0A1M7LQU8"/>
<dbReference type="OrthoDB" id="1522982at2"/>
<evidence type="ECO:0000256" key="1">
    <source>
        <dbReference type="ARBA" id="ARBA00004442"/>
    </source>
</evidence>
<dbReference type="GO" id="GO:0009279">
    <property type="term" value="C:cell outer membrane"/>
    <property type="evidence" value="ECO:0007669"/>
    <property type="project" value="UniProtKB-SubCell"/>
</dbReference>
<protein>
    <submittedName>
        <fullName evidence="6">OmpA family protein</fullName>
    </submittedName>
</protein>
<evidence type="ECO:0000256" key="4">
    <source>
        <dbReference type="PROSITE-ProRule" id="PRU00473"/>
    </source>
</evidence>
<dbReference type="STRING" id="143223.SAMN05878281_2012"/>
<keyword evidence="2 4" id="KW-0472">Membrane</keyword>
<reference evidence="7" key="1">
    <citation type="submission" date="2016-11" db="EMBL/GenBank/DDBJ databases">
        <authorList>
            <person name="Varghese N."/>
            <person name="Submissions S."/>
        </authorList>
    </citation>
    <scope>NUCLEOTIDE SEQUENCE [LARGE SCALE GENOMIC DNA]</scope>
    <source>
        <strain evidence="7">ACAM 48</strain>
    </source>
</reference>
<evidence type="ECO:0000259" key="5">
    <source>
        <dbReference type="PROSITE" id="PS51123"/>
    </source>
</evidence>
<evidence type="ECO:0000256" key="2">
    <source>
        <dbReference type="ARBA" id="ARBA00023136"/>
    </source>
</evidence>
<evidence type="ECO:0000256" key="3">
    <source>
        <dbReference type="ARBA" id="ARBA00023237"/>
    </source>
</evidence>
<dbReference type="PANTHER" id="PTHR30329:SF21">
    <property type="entry name" value="LIPOPROTEIN YIAD-RELATED"/>
    <property type="match status" value="1"/>
</dbReference>
<dbReference type="InterPro" id="IPR006664">
    <property type="entry name" value="OMP_bac"/>
</dbReference>
<sequence>MKGLLILFIIFSSLPLSLYSQQDLEGSSDHPMITRYPGAYIAGYEVEKFREYSLATGPVTGYRYIAERDTVSGKLTRITYYLLMSKEELSITEVYQDNLQALEKAGINILAKGSHPQSKPQGEVGMGGWIGTELSPNSFGSNSAANLLFKGTSSSGGTFSIVGQIQNPEGNVYIAQYGERHSNELIMYQVDIIEEKTAETGKVSANADFIKKEIEMQGSATIYGINFDSNSSNLKEQSQPVIAEIAKYLEQNPEISLYVVGHTDMDGSLEYNLKLSKDRARAVVNELTKNYGISTSRLTGDGVGFLSPKASNITDECKALNRRTELVKKSN</sequence>
<dbReference type="Proteomes" id="UP000190235">
    <property type="component" value="Chromosome I"/>
</dbReference>
<evidence type="ECO:0000313" key="7">
    <source>
        <dbReference type="Proteomes" id="UP000190235"/>
    </source>
</evidence>
<dbReference type="Pfam" id="PF00691">
    <property type="entry name" value="OmpA"/>
    <property type="match status" value="1"/>
</dbReference>
<proteinExistence type="predicted"/>
<dbReference type="EMBL" id="LT670848">
    <property type="protein sequence ID" value="SHM80067.1"/>
    <property type="molecule type" value="Genomic_DNA"/>
</dbReference>
<organism evidence="6 7">
    <name type="scientific">Salegentibacter salegens</name>
    <dbReference type="NCBI Taxonomy" id="143223"/>
    <lineage>
        <taxon>Bacteria</taxon>
        <taxon>Pseudomonadati</taxon>
        <taxon>Bacteroidota</taxon>
        <taxon>Flavobacteriia</taxon>
        <taxon>Flavobacteriales</taxon>
        <taxon>Flavobacteriaceae</taxon>
        <taxon>Salegentibacter</taxon>
    </lineage>
</organism>
<gene>
    <name evidence="6" type="ORF">SAMN05878281_2012</name>
</gene>
<keyword evidence="7" id="KW-1185">Reference proteome</keyword>
<dbReference type="PANTHER" id="PTHR30329">
    <property type="entry name" value="STATOR ELEMENT OF FLAGELLAR MOTOR COMPLEX"/>
    <property type="match status" value="1"/>
</dbReference>